<sequence>MSTKTTYEKLTKNLDRIADNLHQIGEQNNLVDLSLLSAQLGAIKEDLARLLWVKLPELNDGSKLEKLFNKSTGMFFGPGIFEIDAMRQAFFKRQAQTFFTTEEEQQAYLTYTEKLYLGATKTFKEIMKDTNQNLPNSSYQEKQKRNIKQFTTAISSNVQHKELSK</sequence>
<dbReference type="RefSeq" id="WP_039677792.1">
    <property type="nucleotide sequence ID" value="NZ_JWIY01000004.1"/>
</dbReference>
<accession>A0A0C1HTK9</accession>
<name>A0A0C1HTK9_STRCV</name>
<organism evidence="1 2">
    <name type="scientific">Streptococcus constellatus</name>
    <dbReference type="NCBI Taxonomy" id="76860"/>
    <lineage>
        <taxon>Bacteria</taxon>
        <taxon>Bacillati</taxon>
        <taxon>Bacillota</taxon>
        <taxon>Bacilli</taxon>
        <taxon>Lactobacillales</taxon>
        <taxon>Streptococcaceae</taxon>
        <taxon>Streptococcus</taxon>
        <taxon>Streptococcus anginosus group</taxon>
    </lineage>
</organism>
<evidence type="ECO:0000313" key="2">
    <source>
        <dbReference type="Proteomes" id="UP000031339"/>
    </source>
</evidence>
<proteinExistence type="predicted"/>
<gene>
    <name evidence="1" type="ORF">RN79_09185</name>
</gene>
<comment type="caution">
    <text evidence="1">The sequence shown here is derived from an EMBL/GenBank/DDBJ whole genome shotgun (WGS) entry which is preliminary data.</text>
</comment>
<dbReference type="OrthoDB" id="2234421at2"/>
<dbReference type="Proteomes" id="UP000031339">
    <property type="component" value="Unassembled WGS sequence"/>
</dbReference>
<dbReference type="AlphaFoldDB" id="A0A0C1HTK9"/>
<evidence type="ECO:0008006" key="3">
    <source>
        <dbReference type="Google" id="ProtNLM"/>
    </source>
</evidence>
<dbReference type="EMBL" id="JWIY01000004">
    <property type="protein sequence ID" value="KIC77428.1"/>
    <property type="molecule type" value="Genomic_DNA"/>
</dbReference>
<reference evidence="1 2" key="1">
    <citation type="submission" date="2014-12" db="EMBL/GenBank/DDBJ databases">
        <title>Partial genome sequence of Streptococcus constellatus KCOM 1650 (= ChDC B144).</title>
        <authorList>
            <person name="Kook J.-K."/>
            <person name="Park S.-N."/>
            <person name="Lim Y.K."/>
            <person name="Jo E."/>
        </authorList>
    </citation>
    <scope>NUCLEOTIDE SEQUENCE [LARGE SCALE GENOMIC DNA]</scope>
    <source>
        <strain evidence="1 2">KCOM 1650</strain>
    </source>
</reference>
<evidence type="ECO:0000313" key="1">
    <source>
        <dbReference type="EMBL" id="KIC77428.1"/>
    </source>
</evidence>
<protein>
    <recommendedName>
        <fullName evidence="3">Phage protein</fullName>
    </recommendedName>
</protein>